<keyword evidence="3" id="KW-1185">Reference proteome</keyword>
<evidence type="ECO:0000259" key="1">
    <source>
        <dbReference type="Pfam" id="PF08800"/>
    </source>
</evidence>
<evidence type="ECO:0000313" key="3">
    <source>
        <dbReference type="Proteomes" id="UP001465717"/>
    </source>
</evidence>
<reference evidence="2 3" key="1">
    <citation type="submission" date="2024-04" db="EMBL/GenBank/DDBJ databases">
        <title>Human intestinal bacterial collection.</title>
        <authorList>
            <person name="Pauvert C."/>
            <person name="Hitch T.C.A."/>
            <person name="Clavel T."/>
        </authorList>
    </citation>
    <scope>NUCLEOTIDE SEQUENCE [LARGE SCALE GENOMIC DNA]</scope>
    <source>
        <strain evidence="2 3">CLA-AA-H174</strain>
    </source>
</reference>
<dbReference type="Pfam" id="PF08800">
    <property type="entry name" value="BT4734-like_N"/>
    <property type="match status" value="1"/>
</dbReference>
<dbReference type="Proteomes" id="UP001465717">
    <property type="component" value="Unassembled WGS sequence"/>
</dbReference>
<gene>
    <name evidence="2" type="ORF">AAAT87_05890</name>
</gene>
<evidence type="ECO:0000313" key="2">
    <source>
        <dbReference type="EMBL" id="MEQ2507817.1"/>
    </source>
</evidence>
<comment type="caution">
    <text evidence="2">The sequence shown here is derived from an EMBL/GenBank/DDBJ whole genome shotgun (WGS) entry which is preliminary data.</text>
</comment>
<protein>
    <submittedName>
        <fullName evidence="2">BT4734/BF3469 family protein</fullName>
    </submittedName>
</protein>
<dbReference type="RefSeq" id="WP_295024668.1">
    <property type="nucleotide sequence ID" value="NZ_JBBNFG020000017.1"/>
</dbReference>
<feature type="domain" description="BT4734-like N-terminal" evidence="1">
    <location>
        <begin position="3"/>
        <end position="38"/>
    </location>
</feature>
<organism evidence="2 3">
    <name type="scientific">Segatella sinensis</name>
    <dbReference type="NCBI Taxonomy" id="3085167"/>
    <lineage>
        <taxon>Bacteria</taxon>
        <taxon>Pseudomonadati</taxon>
        <taxon>Bacteroidota</taxon>
        <taxon>Bacteroidia</taxon>
        <taxon>Bacteroidales</taxon>
        <taxon>Prevotellaceae</taxon>
        <taxon>Segatella</taxon>
    </lineage>
</organism>
<dbReference type="InterPro" id="IPR014907">
    <property type="entry name" value="BT4734-like_N"/>
</dbReference>
<dbReference type="EMBL" id="JBBNGE010000014">
    <property type="protein sequence ID" value="MEQ2507817.1"/>
    <property type="molecule type" value="Genomic_DNA"/>
</dbReference>
<accession>A0ABV1FXC6</accession>
<proteinExistence type="predicted"/>
<name>A0ABV1FXC6_9BACT</name>
<sequence length="161" mass="18647">MLEKAQSYYEHLLGLECDKACADITRCAGLAYDLEAFFKNSPLNWTFWLTRDDIELMRLHNRLFMVANYAEEQILKYYKVPLPDTPLEYIKFRYTSEILEKIGVNPALRQNLNSHNIGAVMSRLGFKKIHKEHGNGWAVIEKEGCEINSDAVIDPNDTMED</sequence>